<gene>
    <name evidence="2" type="ORF">G6F64_014517</name>
</gene>
<feature type="region of interest" description="Disordered" evidence="1">
    <location>
        <begin position="1"/>
        <end position="76"/>
    </location>
</feature>
<reference evidence="2" key="1">
    <citation type="journal article" date="2020" name="Microb. Genom.">
        <title>Genetic diversity of clinical and environmental Mucorales isolates obtained from an investigation of mucormycosis cases among solid organ transplant recipients.</title>
        <authorList>
            <person name="Nguyen M.H."/>
            <person name="Kaul D."/>
            <person name="Muto C."/>
            <person name="Cheng S.J."/>
            <person name="Richter R.A."/>
            <person name="Bruno V.M."/>
            <person name="Liu G."/>
            <person name="Beyhan S."/>
            <person name="Sundermann A.J."/>
            <person name="Mounaud S."/>
            <person name="Pasculle A.W."/>
            <person name="Nierman W.C."/>
            <person name="Driscoll E."/>
            <person name="Cumbie R."/>
            <person name="Clancy C.J."/>
            <person name="Dupont C.L."/>
        </authorList>
    </citation>
    <scope>NUCLEOTIDE SEQUENCE</scope>
    <source>
        <strain evidence="2">GL11</strain>
    </source>
</reference>
<proteinExistence type="predicted"/>
<dbReference type="EMBL" id="JAANQT010008645">
    <property type="protein sequence ID" value="KAG1280589.1"/>
    <property type="molecule type" value="Genomic_DNA"/>
</dbReference>
<evidence type="ECO:0000313" key="2">
    <source>
        <dbReference type="EMBL" id="KAG1280589.1"/>
    </source>
</evidence>
<sequence>MRAATQRVQRDGKLVRQDGNISGVHRNSLEKRFHAAASTAVSTGDQSNNDNWPAAMARSWRAPRPTAPLTAGAPSV</sequence>
<evidence type="ECO:0000313" key="3">
    <source>
        <dbReference type="Proteomes" id="UP000716291"/>
    </source>
</evidence>
<organism evidence="2 3">
    <name type="scientific">Rhizopus oryzae</name>
    <name type="common">Mucormycosis agent</name>
    <name type="synonym">Rhizopus arrhizus var. delemar</name>
    <dbReference type="NCBI Taxonomy" id="64495"/>
    <lineage>
        <taxon>Eukaryota</taxon>
        <taxon>Fungi</taxon>
        <taxon>Fungi incertae sedis</taxon>
        <taxon>Mucoromycota</taxon>
        <taxon>Mucoromycotina</taxon>
        <taxon>Mucoromycetes</taxon>
        <taxon>Mucorales</taxon>
        <taxon>Mucorineae</taxon>
        <taxon>Rhizopodaceae</taxon>
        <taxon>Rhizopus</taxon>
    </lineage>
</organism>
<name>A0A9P6WTA9_RHIOR</name>
<dbReference type="Proteomes" id="UP000716291">
    <property type="component" value="Unassembled WGS sequence"/>
</dbReference>
<dbReference type="AlphaFoldDB" id="A0A9P6WTA9"/>
<feature type="compositionally biased region" description="Polar residues" evidence="1">
    <location>
        <begin position="39"/>
        <end position="51"/>
    </location>
</feature>
<evidence type="ECO:0000256" key="1">
    <source>
        <dbReference type="SAM" id="MobiDB-lite"/>
    </source>
</evidence>
<comment type="caution">
    <text evidence="2">The sequence shown here is derived from an EMBL/GenBank/DDBJ whole genome shotgun (WGS) entry which is preliminary data.</text>
</comment>
<accession>A0A9P6WTA9</accession>
<keyword evidence="3" id="KW-1185">Reference proteome</keyword>
<protein>
    <submittedName>
        <fullName evidence="2">Uncharacterized protein</fullName>
    </submittedName>
</protein>